<dbReference type="InterPro" id="IPR043472">
    <property type="entry name" value="Macro_dom-like"/>
</dbReference>
<proteinExistence type="predicted"/>
<feature type="non-terminal residue" evidence="1">
    <location>
        <position position="1"/>
    </location>
</feature>
<organism evidence="1 2">
    <name type="scientific">Candidatus Methanoperedens nitratireducens</name>
    <dbReference type="NCBI Taxonomy" id="1392998"/>
    <lineage>
        <taxon>Archaea</taxon>
        <taxon>Methanobacteriati</taxon>
        <taxon>Methanobacteriota</taxon>
        <taxon>Stenosarchaea group</taxon>
        <taxon>Methanomicrobia</taxon>
        <taxon>Methanosarcinales</taxon>
        <taxon>ANME-2 cluster</taxon>
        <taxon>Candidatus Methanoperedentaceae</taxon>
        <taxon>Candidatus Methanoperedens</taxon>
    </lineage>
</organism>
<evidence type="ECO:0000313" key="1">
    <source>
        <dbReference type="EMBL" id="KPQ45299.1"/>
    </source>
</evidence>
<dbReference type="Proteomes" id="UP000050360">
    <property type="component" value="Unassembled WGS sequence"/>
</dbReference>
<dbReference type="AlphaFoldDB" id="A0A0P8AA80"/>
<evidence type="ECO:0000313" key="2">
    <source>
        <dbReference type="Proteomes" id="UP000050360"/>
    </source>
</evidence>
<gene>
    <name evidence="1" type="primary">ymdB</name>
    <name evidence="1" type="ORF">MPEBLZ_00181</name>
</gene>
<dbReference type="Gene3D" id="3.40.220.10">
    <property type="entry name" value="Leucine Aminopeptidase, subunit E, domain 1"/>
    <property type="match status" value="1"/>
</dbReference>
<reference evidence="1 2" key="1">
    <citation type="submission" date="2015-09" db="EMBL/GenBank/DDBJ databases">
        <title>A metagenomics-based metabolic model of nitrate-dependent anaerobic oxidation of methane by Methanoperedens-like archaea.</title>
        <authorList>
            <person name="Arshad A."/>
            <person name="Speth D.R."/>
            <person name="De Graaf R.M."/>
            <person name="Op Den Camp H.J."/>
            <person name="Jetten M.S."/>
            <person name="Welte C.U."/>
        </authorList>
    </citation>
    <scope>NUCLEOTIDE SEQUENCE [LARGE SCALE GENOMIC DNA]</scope>
</reference>
<dbReference type="EMBL" id="LKCM01000015">
    <property type="protein sequence ID" value="KPQ45299.1"/>
    <property type="molecule type" value="Genomic_DNA"/>
</dbReference>
<dbReference type="SUPFAM" id="SSF52949">
    <property type="entry name" value="Macro domain-like"/>
    <property type="match status" value="1"/>
</dbReference>
<accession>A0A0P8AA80</accession>
<sequence>STGAYGYPVEKASVVALNAVIGFLEKFDGIEEVRFILHSSHDLAIYEWALTGIIRKAG</sequence>
<name>A0A0P8AA80_9EURY</name>
<comment type="caution">
    <text evidence="1">The sequence shown here is derived from an EMBL/GenBank/DDBJ whole genome shotgun (WGS) entry which is preliminary data.</text>
</comment>
<protein>
    <submittedName>
        <fullName evidence="1">O-acetyl-ADP-ribose deacetylase</fullName>
    </submittedName>
</protein>